<dbReference type="Proteomes" id="UP001324380">
    <property type="component" value="Chromosome"/>
</dbReference>
<feature type="transmembrane region" description="Helical" evidence="7">
    <location>
        <begin position="210"/>
        <end position="228"/>
    </location>
</feature>
<dbReference type="PANTHER" id="PTHR43663">
    <property type="entry name" value="CHROMATE TRANSPORT PROTEIN-RELATED"/>
    <property type="match status" value="1"/>
</dbReference>
<evidence type="ECO:0000256" key="7">
    <source>
        <dbReference type="SAM" id="Phobius"/>
    </source>
</evidence>
<keyword evidence="6 7" id="KW-0472">Membrane</keyword>
<keyword evidence="9" id="KW-1185">Reference proteome</keyword>
<sequence length="413" mass="44758">MDGAAPVSITSCQTTQVNLRYLFFTFLKIGCVSFGGYMALVVLVQKIMVDKDEVLDNDVILDSVTVASLLPGPLAVNIVAYIGYHLKGKAGALISMLGVLLPACTLMLLLSWLYFSYSYRIEWALIMQYVAATVSAIILSAGLQLFKKEISKNYVKALLCVCTIVIVSLINSYLVTILLILVGAIAGLFIGDGKQKGVSKFNIFKSKLRFNVNTTSVLISLLLINEGLFISGIFKNLNNVLLKIGVVFSGISISLFGGGYVMIPIMQSLFVNELHWLSAQEFIDTIAFSQATPGPILVSSTFIGYKLAGVFGAILATIAMFAPSAILMIVVSKLFKKNKNHAVVKAMIGGIKVVVIGLIISSAFKILLQQHITWVFGIIAVVSLILSFKYKVNPVYLIIASITLGVITKLYLI</sequence>
<feature type="transmembrane region" description="Helical" evidence="7">
    <location>
        <begin position="370"/>
        <end position="388"/>
    </location>
</feature>
<keyword evidence="3" id="KW-1003">Cell membrane</keyword>
<evidence type="ECO:0000256" key="6">
    <source>
        <dbReference type="ARBA" id="ARBA00023136"/>
    </source>
</evidence>
<feature type="transmembrane region" description="Helical" evidence="7">
    <location>
        <begin position="21"/>
        <end position="44"/>
    </location>
</feature>
<feature type="transmembrane region" description="Helical" evidence="7">
    <location>
        <begin position="126"/>
        <end position="146"/>
    </location>
</feature>
<dbReference type="EMBL" id="CP139558">
    <property type="protein sequence ID" value="WPU96075.1"/>
    <property type="molecule type" value="Genomic_DNA"/>
</dbReference>
<dbReference type="NCBIfam" id="TIGR00937">
    <property type="entry name" value="2A51"/>
    <property type="match status" value="1"/>
</dbReference>
<comment type="subcellular location">
    <subcellularLocation>
        <location evidence="1">Cell membrane</location>
        <topology evidence="1">Multi-pass membrane protein</topology>
    </subcellularLocation>
</comment>
<dbReference type="PIRSF" id="PIRSF004810">
    <property type="entry name" value="ChrA"/>
    <property type="match status" value="1"/>
</dbReference>
<evidence type="ECO:0000313" key="9">
    <source>
        <dbReference type="Proteomes" id="UP001324380"/>
    </source>
</evidence>
<evidence type="ECO:0000256" key="4">
    <source>
        <dbReference type="ARBA" id="ARBA00022692"/>
    </source>
</evidence>
<reference evidence="8 9" key="1">
    <citation type="submission" date="2023-11" db="EMBL/GenBank/DDBJ databases">
        <title>Analysis of the Genomes of Mucilaginibacter gossypii cycad 4 and M. sabulilitoris SNA2: microbes with the potential for plant growth promotion.</title>
        <authorList>
            <person name="Hirsch A.M."/>
            <person name="Humm E."/>
            <person name="Rubbi M."/>
            <person name="Del Vecchio G."/>
            <person name="Ha S.M."/>
            <person name="Pellegrini M."/>
            <person name="Gunsalus R.P."/>
        </authorList>
    </citation>
    <scope>NUCLEOTIDE SEQUENCE [LARGE SCALE GENOMIC DNA]</scope>
    <source>
        <strain evidence="8 9">SNA2</strain>
    </source>
</reference>
<dbReference type="Pfam" id="PF02417">
    <property type="entry name" value="Chromate_transp"/>
    <property type="match status" value="2"/>
</dbReference>
<comment type="similarity">
    <text evidence="2">Belongs to the chromate ion transporter (CHR) (TC 2.A.51) family.</text>
</comment>
<evidence type="ECO:0000256" key="1">
    <source>
        <dbReference type="ARBA" id="ARBA00004651"/>
    </source>
</evidence>
<name>A0ABZ0TSI6_9SPHI</name>
<feature type="transmembrane region" description="Helical" evidence="7">
    <location>
        <begin position="158"/>
        <end position="190"/>
    </location>
</feature>
<dbReference type="InterPro" id="IPR014047">
    <property type="entry name" value="Chr_Tranpt_l_chain"/>
</dbReference>
<dbReference type="InterPro" id="IPR052518">
    <property type="entry name" value="CHR_Transporter"/>
</dbReference>
<keyword evidence="5 7" id="KW-1133">Transmembrane helix</keyword>
<feature type="transmembrane region" description="Helical" evidence="7">
    <location>
        <begin position="91"/>
        <end position="114"/>
    </location>
</feature>
<proteinExistence type="inferred from homology"/>
<dbReference type="PANTHER" id="PTHR43663:SF1">
    <property type="entry name" value="CHROMATE TRANSPORTER"/>
    <property type="match status" value="1"/>
</dbReference>
<feature type="transmembrane region" description="Helical" evidence="7">
    <location>
        <begin position="64"/>
        <end position="84"/>
    </location>
</feature>
<evidence type="ECO:0000256" key="3">
    <source>
        <dbReference type="ARBA" id="ARBA00022475"/>
    </source>
</evidence>
<feature type="transmembrane region" description="Helical" evidence="7">
    <location>
        <begin position="395"/>
        <end position="412"/>
    </location>
</feature>
<dbReference type="InterPro" id="IPR003370">
    <property type="entry name" value="Chromate_transpt"/>
</dbReference>
<evidence type="ECO:0000256" key="5">
    <source>
        <dbReference type="ARBA" id="ARBA00022989"/>
    </source>
</evidence>
<accession>A0ABZ0TSI6</accession>
<organism evidence="8 9">
    <name type="scientific">Mucilaginibacter sabulilitoris</name>
    <dbReference type="NCBI Taxonomy" id="1173583"/>
    <lineage>
        <taxon>Bacteria</taxon>
        <taxon>Pseudomonadati</taxon>
        <taxon>Bacteroidota</taxon>
        <taxon>Sphingobacteriia</taxon>
        <taxon>Sphingobacteriales</taxon>
        <taxon>Sphingobacteriaceae</taxon>
        <taxon>Mucilaginibacter</taxon>
    </lineage>
</organism>
<feature type="transmembrane region" description="Helical" evidence="7">
    <location>
        <begin position="240"/>
        <end position="263"/>
    </location>
</feature>
<evidence type="ECO:0000256" key="2">
    <source>
        <dbReference type="ARBA" id="ARBA00005262"/>
    </source>
</evidence>
<feature type="transmembrane region" description="Helical" evidence="7">
    <location>
        <begin position="343"/>
        <end position="364"/>
    </location>
</feature>
<keyword evidence="4 7" id="KW-0812">Transmembrane</keyword>
<gene>
    <name evidence="8" type="primary">chrA</name>
    <name evidence="8" type="ORF">SNE25_11140</name>
</gene>
<feature type="transmembrane region" description="Helical" evidence="7">
    <location>
        <begin position="307"/>
        <end position="331"/>
    </location>
</feature>
<evidence type="ECO:0000313" key="8">
    <source>
        <dbReference type="EMBL" id="WPU96075.1"/>
    </source>
</evidence>
<dbReference type="RefSeq" id="WP_321565178.1">
    <property type="nucleotide sequence ID" value="NZ_CP139558.1"/>
</dbReference>
<protein>
    <submittedName>
        <fullName evidence="8">Chromate efflux transporter</fullName>
    </submittedName>
</protein>